<keyword evidence="1" id="KW-0732">Signal</keyword>
<dbReference type="Proteomes" id="UP000319004">
    <property type="component" value="Chromosome"/>
</dbReference>
<dbReference type="RefSeq" id="WP_145388697.1">
    <property type="nucleotide sequence ID" value="NZ_CP037423.1"/>
</dbReference>
<dbReference type="OrthoDB" id="261757at2"/>
<dbReference type="EMBL" id="CP037423">
    <property type="protein sequence ID" value="QDV44336.1"/>
    <property type="molecule type" value="Genomic_DNA"/>
</dbReference>
<accession>A0A518HU25</accession>
<reference evidence="2 3" key="1">
    <citation type="submission" date="2019-03" db="EMBL/GenBank/DDBJ databases">
        <title>Deep-cultivation of Planctomycetes and their phenomic and genomic characterization uncovers novel biology.</title>
        <authorList>
            <person name="Wiegand S."/>
            <person name="Jogler M."/>
            <person name="Boedeker C."/>
            <person name="Pinto D."/>
            <person name="Vollmers J."/>
            <person name="Rivas-Marin E."/>
            <person name="Kohn T."/>
            <person name="Peeters S.H."/>
            <person name="Heuer A."/>
            <person name="Rast P."/>
            <person name="Oberbeckmann S."/>
            <person name="Bunk B."/>
            <person name="Jeske O."/>
            <person name="Meyerdierks A."/>
            <person name="Storesund J.E."/>
            <person name="Kallscheuer N."/>
            <person name="Luecker S."/>
            <person name="Lage O.M."/>
            <person name="Pohl T."/>
            <person name="Merkel B.J."/>
            <person name="Hornburger P."/>
            <person name="Mueller R.-W."/>
            <person name="Bruemmer F."/>
            <person name="Labrenz M."/>
            <person name="Spormann A.M."/>
            <person name="Op den Camp H."/>
            <person name="Overmann J."/>
            <person name="Amann R."/>
            <person name="Jetten M.S.M."/>
            <person name="Mascher T."/>
            <person name="Medema M.H."/>
            <person name="Devos D.P."/>
            <person name="Kaster A.-K."/>
            <person name="Ovreas L."/>
            <person name="Rohde M."/>
            <person name="Galperin M.Y."/>
            <person name="Jogler C."/>
        </authorList>
    </citation>
    <scope>NUCLEOTIDE SEQUENCE [LARGE SCALE GENOMIC DNA]</scope>
    <source>
        <strain evidence="2 3">Enr13</strain>
    </source>
</reference>
<gene>
    <name evidence="2" type="ORF">Enr13x_42010</name>
</gene>
<evidence type="ECO:0000256" key="1">
    <source>
        <dbReference type="SAM" id="SignalP"/>
    </source>
</evidence>
<feature type="signal peptide" evidence="1">
    <location>
        <begin position="1"/>
        <end position="20"/>
    </location>
</feature>
<sequence length="195" mass="22135" precursor="true">MSHFKAVGFVFCLLVVLATAAFCQEHQAKTTEPSWHDLNVKHTKTQLALANVELLSAQEINKESPGTIARLVIERLKSDVAIAEQRFQEAEMATVGGSERIRLRNAQEKIRLAKLNFENGRLLHDNGMVNDLELERLKLKYELAQLSLVLLKNPQYFNTMLQSLDAKVDRLADEILSLDQRLSRLEPIRGFIPTN</sequence>
<feature type="chain" id="PRO_5021717464" description="Outer membrane efflux protein" evidence="1">
    <location>
        <begin position="21"/>
        <end position="195"/>
    </location>
</feature>
<evidence type="ECO:0008006" key="4">
    <source>
        <dbReference type="Google" id="ProtNLM"/>
    </source>
</evidence>
<dbReference type="AlphaFoldDB" id="A0A518HU25"/>
<protein>
    <recommendedName>
        <fullName evidence="4">Outer membrane efflux protein</fullName>
    </recommendedName>
</protein>
<name>A0A518HU25_9BACT</name>
<evidence type="ECO:0000313" key="3">
    <source>
        <dbReference type="Proteomes" id="UP000319004"/>
    </source>
</evidence>
<keyword evidence="3" id="KW-1185">Reference proteome</keyword>
<proteinExistence type="predicted"/>
<organism evidence="2 3">
    <name type="scientific">Stieleria neptunia</name>
    <dbReference type="NCBI Taxonomy" id="2527979"/>
    <lineage>
        <taxon>Bacteria</taxon>
        <taxon>Pseudomonadati</taxon>
        <taxon>Planctomycetota</taxon>
        <taxon>Planctomycetia</taxon>
        <taxon>Pirellulales</taxon>
        <taxon>Pirellulaceae</taxon>
        <taxon>Stieleria</taxon>
    </lineage>
</organism>
<evidence type="ECO:0000313" key="2">
    <source>
        <dbReference type="EMBL" id="QDV44336.1"/>
    </source>
</evidence>
<dbReference type="KEGG" id="snep:Enr13x_42010"/>